<accession>A0A2H1VJK3</accession>
<evidence type="ECO:0000313" key="2">
    <source>
        <dbReference type="EMBL" id="SOQ40434.1"/>
    </source>
</evidence>
<evidence type="ECO:0000256" key="1">
    <source>
        <dbReference type="SAM" id="MobiDB-lite"/>
    </source>
</evidence>
<feature type="region of interest" description="Disordered" evidence="1">
    <location>
        <begin position="1"/>
        <end position="30"/>
    </location>
</feature>
<protein>
    <submittedName>
        <fullName evidence="2">SFRICE_025985</fullName>
    </submittedName>
</protein>
<gene>
    <name evidence="2" type="ORF">SFRICE_025985</name>
</gene>
<proteinExistence type="predicted"/>
<dbReference type="EMBL" id="ODYU01002651">
    <property type="protein sequence ID" value="SOQ40434.1"/>
    <property type="molecule type" value="Genomic_DNA"/>
</dbReference>
<reference evidence="2" key="1">
    <citation type="submission" date="2016-07" db="EMBL/GenBank/DDBJ databases">
        <authorList>
            <person name="Bretaudeau A."/>
        </authorList>
    </citation>
    <scope>NUCLEOTIDE SEQUENCE</scope>
    <source>
        <strain evidence="2">Rice</strain>
        <tissue evidence="2">Whole body</tissue>
    </source>
</reference>
<dbReference type="AlphaFoldDB" id="A0A2H1VJK3"/>
<name>A0A2H1VJK3_SPOFR</name>
<organism evidence="2">
    <name type="scientific">Spodoptera frugiperda</name>
    <name type="common">Fall armyworm</name>
    <dbReference type="NCBI Taxonomy" id="7108"/>
    <lineage>
        <taxon>Eukaryota</taxon>
        <taxon>Metazoa</taxon>
        <taxon>Ecdysozoa</taxon>
        <taxon>Arthropoda</taxon>
        <taxon>Hexapoda</taxon>
        <taxon>Insecta</taxon>
        <taxon>Pterygota</taxon>
        <taxon>Neoptera</taxon>
        <taxon>Endopterygota</taxon>
        <taxon>Lepidoptera</taxon>
        <taxon>Glossata</taxon>
        <taxon>Ditrysia</taxon>
        <taxon>Noctuoidea</taxon>
        <taxon>Noctuidae</taxon>
        <taxon>Amphipyrinae</taxon>
        <taxon>Spodoptera</taxon>
    </lineage>
</organism>
<sequence>MEHAGMLADVSPDGKQSPPPMDTRNTRGVTSCWGTGDWQDWEGGYRASGKLTHTTETQRKRCFTSVFCSAVVSLRLSRPIRAEA</sequence>